<dbReference type="SMART" id="SM00962">
    <property type="entry name" value="SRP54"/>
    <property type="match status" value="1"/>
</dbReference>
<organism evidence="11 12">
    <name type="scientific">Thermosulfuriphilus ammonigenes</name>
    <dbReference type="NCBI Taxonomy" id="1936021"/>
    <lineage>
        <taxon>Bacteria</taxon>
        <taxon>Pseudomonadati</taxon>
        <taxon>Thermodesulfobacteriota</taxon>
        <taxon>Thermodesulfobacteria</taxon>
        <taxon>Thermodesulfobacteriales</taxon>
        <taxon>Thermodesulfobacteriaceae</taxon>
        <taxon>Thermosulfuriphilus</taxon>
    </lineage>
</organism>
<protein>
    <recommendedName>
        <fullName evidence="10">Signal recognition particle receptor FtsY</fullName>
        <shortName evidence="10">SRP receptor</shortName>
        <ecNumber evidence="10">3.6.5.4</ecNumber>
    </recommendedName>
</protein>
<dbReference type="InterPro" id="IPR003593">
    <property type="entry name" value="AAA+_ATPase"/>
</dbReference>
<dbReference type="GO" id="GO:0003924">
    <property type="term" value="F:GTPase activity"/>
    <property type="evidence" value="ECO:0007669"/>
    <property type="project" value="UniProtKB-UniRule"/>
</dbReference>
<keyword evidence="6 10" id="KW-0472">Membrane</keyword>
<comment type="subunit">
    <text evidence="10">Part of the signal recognition particle protein translocation system, which is composed of SRP and FtsY.</text>
</comment>
<dbReference type="GO" id="GO:0005525">
    <property type="term" value="F:GTP binding"/>
    <property type="evidence" value="ECO:0007669"/>
    <property type="project" value="UniProtKB-UniRule"/>
</dbReference>
<evidence type="ECO:0000256" key="1">
    <source>
        <dbReference type="ARBA" id="ARBA00022475"/>
    </source>
</evidence>
<comment type="catalytic activity">
    <reaction evidence="8 10">
        <text>GTP + H2O = GDP + phosphate + H(+)</text>
        <dbReference type="Rhea" id="RHEA:19669"/>
        <dbReference type="ChEBI" id="CHEBI:15377"/>
        <dbReference type="ChEBI" id="CHEBI:15378"/>
        <dbReference type="ChEBI" id="CHEBI:37565"/>
        <dbReference type="ChEBI" id="CHEBI:43474"/>
        <dbReference type="ChEBI" id="CHEBI:58189"/>
        <dbReference type="EC" id="3.6.5.4"/>
    </reaction>
</comment>
<dbReference type="Gene3D" id="3.40.50.300">
    <property type="entry name" value="P-loop containing nucleotide triphosphate hydrolases"/>
    <property type="match status" value="1"/>
</dbReference>
<keyword evidence="2 10" id="KW-0963">Cytoplasm</keyword>
<dbReference type="KEGG" id="tav:G4V39_00325"/>
<keyword evidence="12" id="KW-1185">Reference proteome</keyword>
<accession>A0A6G7PT01</accession>
<dbReference type="PANTHER" id="PTHR43134">
    <property type="entry name" value="SIGNAL RECOGNITION PARTICLE RECEPTOR SUBUNIT ALPHA"/>
    <property type="match status" value="1"/>
</dbReference>
<keyword evidence="4 10" id="KW-0378">Hydrolase</keyword>
<comment type="subcellular location">
    <subcellularLocation>
        <location evidence="10">Cell membrane</location>
        <topology evidence="10">Peripheral membrane protein</topology>
        <orientation evidence="10">Cytoplasmic side</orientation>
    </subcellularLocation>
    <subcellularLocation>
        <location evidence="10">Cytoplasm</location>
    </subcellularLocation>
</comment>
<evidence type="ECO:0000256" key="8">
    <source>
        <dbReference type="ARBA" id="ARBA00048027"/>
    </source>
</evidence>
<dbReference type="GO" id="GO:0006614">
    <property type="term" value="P:SRP-dependent cotranslational protein targeting to membrane"/>
    <property type="evidence" value="ECO:0007669"/>
    <property type="project" value="InterPro"/>
</dbReference>
<dbReference type="EMBL" id="CP048877">
    <property type="protein sequence ID" value="QIJ70804.1"/>
    <property type="molecule type" value="Genomic_DNA"/>
</dbReference>
<evidence type="ECO:0000256" key="2">
    <source>
        <dbReference type="ARBA" id="ARBA00022490"/>
    </source>
</evidence>
<dbReference type="Pfam" id="PF00448">
    <property type="entry name" value="SRP54"/>
    <property type="match status" value="1"/>
</dbReference>
<dbReference type="InterPro" id="IPR004390">
    <property type="entry name" value="SR_rcpt_FtsY"/>
</dbReference>
<reference evidence="11 12" key="1">
    <citation type="submission" date="2020-02" db="EMBL/GenBank/DDBJ databases">
        <title>Genome analysis of Thermosulfuriphilus ammonigenes ST65T, an anaerobic thermophilic chemolithoautotrophic bacterium isolated from a deep-sea hydrothermal vent.</title>
        <authorList>
            <person name="Slobodkina G."/>
            <person name="Allioux M."/>
            <person name="Merkel A."/>
            <person name="Alain K."/>
            <person name="Jebbar M."/>
            <person name="Slobodkin A."/>
        </authorList>
    </citation>
    <scope>NUCLEOTIDE SEQUENCE [LARGE SCALE GENOMIC DNA]</scope>
    <source>
        <strain evidence="11 12">ST65</strain>
    </source>
</reference>
<dbReference type="Pfam" id="PF02881">
    <property type="entry name" value="SRP54_N"/>
    <property type="match status" value="1"/>
</dbReference>
<dbReference type="GO" id="GO:0005047">
    <property type="term" value="F:signal recognition particle binding"/>
    <property type="evidence" value="ECO:0007669"/>
    <property type="project" value="TreeGrafter"/>
</dbReference>
<dbReference type="InterPro" id="IPR042101">
    <property type="entry name" value="SRP54_N_sf"/>
</dbReference>
<evidence type="ECO:0000313" key="11">
    <source>
        <dbReference type="EMBL" id="QIJ70804.1"/>
    </source>
</evidence>
<keyword evidence="3 10" id="KW-0547">Nucleotide-binding</keyword>
<feature type="binding site" evidence="10">
    <location>
        <begin position="219"/>
        <end position="223"/>
    </location>
    <ligand>
        <name>GTP</name>
        <dbReference type="ChEBI" id="CHEBI:37565"/>
    </ligand>
</feature>
<dbReference type="FunFam" id="3.40.50.300:FF:000053">
    <property type="entry name" value="Signal recognition particle receptor FtsY"/>
    <property type="match status" value="1"/>
</dbReference>
<evidence type="ECO:0000256" key="7">
    <source>
        <dbReference type="ARBA" id="ARBA00023170"/>
    </source>
</evidence>
<dbReference type="NCBIfam" id="TIGR00064">
    <property type="entry name" value="ftsY"/>
    <property type="match status" value="1"/>
</dbReference>
<evidence type="ECO:0000256" key="5">
    <source>
        <dbReference type="ARBA" id="ARBA00023134"/>
    </source>
</evidence>
<name>A0A6G7PT01_9BACT</name>
<gene>
    <name evidence="10 11" type="primary">ftsY</name>
    <name evidence="11" type="ORF">G4V39_00325</name>
</gene>
<dbReference type="GO" id="GO:0005886">
    <property type="term" value="C:plasma membrane"/>
    <property type="evidence" value="ECO:0007669"/>
    <property type="project" value="UniProtKB-SubCell"/>
</dbReference>
<evidence type="ECO:0000256" key="3">
    <source>
        <dbReference type="ARBA" id="ARBA00022741"/>
    </source>
</evidence>
<dbReference type="PROSITE" id="PS00300">
    <property type="entry name" value="SRP54"/>
    <property type="match status" value="1"/>
</dbReference>
<evidence type="ECO:0000313" key="12">
    <source>
        <dbReference type="Proteomes" id="UP000502179"/>
    </source>
</evidence>
<dbReference type="CDD" id="cd17874">
    <property type="entry name" value="FtsY"/>
    <property type="match status" value="1"/>
</dbReference>
<evidence type="ECO:0000256" key="9">
    <source>
        <dbReference type="ARBA" id="ARBA00053570"/>
    </source>
</evidence>
<dbReference type="InterPro" id="IPR036225">
    <property type="entry name" value="SRP/SRP_N"/>
</dbReference>
<dbReference type="Gene3D" id="1.20.120.140">
    <property type="entry name" value="Signal recognition particle SRP54, nucleotide-binding domain"/>
    <property type="match status" value="1"/>
</dbReference>
<comment type="similarity">
    <text evidence="10">Belongs to the GTP-binding SRP family. FtsY subfamily.</text>
</comment>
<dbReference type="EC" id="3.6.5.4" evidence="10"/>
<evidence type="ECO:0000256" key="10">
    <source>
        <dbReference type="HAMAP-Rule" id="MF_00920"/>
    </source>
</evidence>
<dbReference type="InterPro" id="IPR027417">
    <property type="entry name" value="P-loop_NTPase"/>
</dbReference>
<dbReference type="SUPFAM" id="SSF47364">
    <property type="entry name" value="Domain of the SRP/SRP receptor G-proteins"/>
    <property type="match status" value="1"/>
</dbReference>
<dbReference type="InterPro" id="IPR000897">
    <property type="entry name" value="SRP54_GTPase_dom"/>
</dbReference>
<dbReference type="SMART" id="SM00963">
    <property type="entry name" value="SRP54_N"/>
    <property type="match status" value="1"/>
</dbReference>
<keyword evidence="1 10" id="KW-1003">Cell membrane</keyword>
<dbReference type="RefSeq" id="WP_166031027.1">
    <property type="nucleotide sequence ID" value="NZ_CP048877.1"/>
</dbReference>
<dbReference type="PANTHER" id="PTHR43134:SF1">
    <property type="entry name" value="SIGNAL RECOGNITION PARTICLE RECEPTOR SUBUNIT ALPHA"/>
    <property type="match status" value="1"/>
</dbReference>
<comment type="function">
    <text evidence="9">Involved in targeting and insertion of nascent membrane proteins into the cytoplasmic membrane. Acts as a receptor for the complex formed by the signal recognition particle (SRP) and the ribosome-nascent chain (RNC). Interaction with SRP-RNC leads to the transfer of the RNC complex to the Sec translocase for insertion into the membrane, the hydrolysis of GTP by both Ffh and FtsY, and the dissociation of the SRP-FtsY complex into the individual components.</text>
</comment>
<dbReference type="Proteomes" id="UP000502179">
    <property type="component" value="Chromosome"/>
</dbReference>
<dbReference type="SUPFAM" id="SSF52540">
    <property type="entry name" value="P-loop containing nucleoside triphosphate hydrolases"/>
    <property type="match status" value="1"/>
</dbReference>
<dbReference type="HAMAP" id="MF_00920">
    <property type="entry name" value="FtsY"/>
    <property type="match status" value="1"/>
</dbReference>
<dbReference type="GO" id="GO:0005737">
    <property type="term" value="C:cytoplasm"/>
    <property type="evidence" value="ECO:0007669"/>
    <property type="project" value="UniProtKB-SubCell"/>
</dbReference>
<proteinExistence type="inferred from homology"/>
<feature type="binding site" evidence="10">
    <location>
        <begin position="283"/>
        <end position="286"/>
    </location>
    <ligand>
        <name>GTP</name>
        <dbReference type="ChEBI" id="CHEBI:37565"/>
    </ligand>
</feature>
<dbReference type="FunFam" id="1.20.120.140:FF:000002">
    <property type="entry name" value="Signal recognition particle receptor FtsY"/>
    <property type="match status" value="1"/>
</dbReference>
<dbReference type="AlphaFoldDB" id="A0A6G7PT01"/>
<feature type="binding site" evidence="10">
    <location>
        <begin position="137"/>
        <end position="144"/>
    </location>
    <ligand>
        <name>GTP</name>
        <dbReference type="ChEBI" id="CHEBI:37565"/>
    </ligand>
</feature>
<evidence type="ECO:0000256" key="6">
    <source>
        <dbReference type="ARBA" id="ARBA00023136"/>
    </source>
</evidence>
<keyword evidence="7 10" id="KW-0675">Receptor</keyword>
<dbReference type="InterPro" id="IPR013822">
    <property type="entry name" value="Signal_recog_particl_SRP54_hlx"/>
</dbReference>
<dbReference type="SMART" id="SM00382">
    <property type="entry name" value="AAA"/>
    <property type="match status" value="1"/>
</dbReference>
<evidence type="ECO:0000256" key="4">
    <source>
        <dbReference type="ARBA" id="ARBA00022801"/>
    </source>
</evidence>
<keyword evidence="5 10" id="KW-0342">GTP-binding</keyword>
<sequence length="331" mass="36540">MFKWFKRLGKEEGAAEVNSSPKEIEASSPVNLLGRLKERLSKTREGLVRRMDSLFLGRKEIDEDLLEELEEILITADLGVSTTEEILEDIRQQVSRKELSQPEALKGFIKERIKEILLKEAPPFPGQTKPHVVLVVGVNGVGKTTTIAKLAHYLKSQGLKVLLVAADTFRAAAIEQLETWGERLDLPVIRHQPGADPSAVAYDGIEAAMKRGVDVVLIDTAGRLHTKVNLMEELKKIKRVIGKRLPGAPHDIWLVLDATVGQNAINQTKLFHEALEVTGIVLTKLDGTAKGGVIVGICHDFGLPIRFIGVGEKMDDLQPFDPQAFVEALFD</sequence>